<dbReference type="InterPro" id="IPR039356">
    <property type="entry name" value="YfbR/HDDC2"/>
</dbReference>
<comment type="similarity">
    <text evidence="5">Belongs to the HDDC2 family.</text>
</comment>
<keyword evidence="9" id="KW-0378">Hydrolase</keyword>
<dbReference type="OrthoDB" id="10254258at2759"/>
<sequence>MSQAAEASHGTPATPTAGGAIDFLNFVGLLKTLKRTGWVREGVTLPESVADHQYRMGVMSLLITDDSVDKQRCTMMAIVHDLAEALAGDITPLDGVTDEDKHARELRALDQMLAALGEGTHAAALIKGLWEEYEAGATPEALMVKDLDKFEMIVQADEYEREQSMDLSPFFASTAGYFKTTMVQEWDRELRRRRQERLAQRQQNL</sequence>
<evidence type="ECO:0000313" key="11">
    <source>
        <dbReference type="EMBL" id="KAG5182209.1"/>
    </source>
</evidence>
<dbReference type="InterPro" id="IPR003607">
    <property type="entry name" value="HD/PDEase_dom"/>
</dbReference>
<gene>
    <name evidence="11" type="ORF">JKP88DRAFT_164775</name>
</gene>
<evidence type="ECO:0000256" key="8">
    <source>
        <dbReference type="ARBA" id="ARBA00022723"/>
    </source>
</evidence>
<evidence type="ECO:0000256" key="7">
    <source>
        <dbReference type="ARBA" id="ARBA00012964"/>
    </source>
</evidence>
<evidence type="ECO:0000256" key="4">
    <source>
        <dbReference type="ARBA" id="ARBA00004074"/>
    </source>
</evidence>
<evidence type="ECO:0000259" key="10">
    <source>
        <dbReference type="SMART" id="SM00471"/>
    </source>
</evidence>
<dbReference type="EC" id="3.1.3.89" evidence="7"/>
<evidence type="ECO:0000256" key="2">
    <source>
        <dbReference type="ARBA" id="ARBA00001936"/>
    </source>
</evidence>
<keyword evidence="8" id="KW-0479">Metal-binding</keyword>
<reference evidence="11" key="1">
    <citation type="submission" date="2021-02" db="EMBL/GenBank/DDBJ databases">
        <title>First Annotated Genome of the Yellow-green Alga Tribonema minus.</title>
        <authorList>
            <person name="Mahan K.M."/>
        </authorList>
    </citation>
    <scope>NUCLEOTIDE SEQUENCE</scope>
    <source>
        <strain evidence="11">UTEX B ZZ1240</strain>
    </source>
</reference>
<dbReference type="InterPro" id="IPR006674">
    <property type="entry name" value="HD_domain"/>
</dbReference>
<organism evidence="11 12">
    <name type="scientific">Tribonema minus</name>
    <dbReference type="NCBI Taxonomy" id="303371"/>
    <lineage>
        <taxon>Eukaryota</taxon>
        <taxon>Sar</taxon>
        <taxon>Stramenopiles</taxon>
        <taxon>Ochrophyta</taxon>
        <taxon>PX clade</taxon>
        <taxon>Xanthophyceae</taxon>
        <taxon>Tribonematales</taxon>
        <taxon>Tribonemataceae</taxon>
        <taxon>Tribonema</taxon>
    </lineage>
</organism>
<dbReference type="FunFam" id="1.10.3210.10:FF:000016">
    <property type="entry name" value="HD domain-containing protein 2"/>
    <property type="match status" value="1"/>
</dbReference>
<evidence type="ECO:0000256" key="5">
    <source>
        <dbReference type="ARBA" id="ARBA00009999"/>
    </source>
</evidence>
<feature type="domain" description="HD/PDEase" evidence="10">
    <location>
        <begin position="45"/>
        <end position="162"/>
    </location>
</feature>
<name>A0A835Z344_9STRA</name>
<evidence type="ECO:0000256" key="1">
    <source>
        <dbReference type="ARBA" id="ARBA00001638"/>
    </source>
</evidence>
<dbReference type="PANTHER" id="PTHR11845:SF13">
    <property type="entry name" value="5'-DEOXYNUCLEOTIDASE HDDC2"/>
    <property type="match status" value="1"/>
</dbReference>
<dbReference type="Gene3D" id="1.10.3210.10">
    <property type="entry name" value="Hypothetical protein af1432"/>
    <property type="match status" value="1"/>
</dbReference>
<dbReference type="SMART" id="SM00471">
    <property type="entry name" value="HDc"/>
    <property type="match status" value="1"/>
</dbReference>
<accession>A0A835Z344</accession>
<evidence type="ECO:0000256" key="3">
    <source>
        <dbReference type="ARBA" id="ARBA00001941"/>
    </source>
</evidence>
<comment type="cofactor">
    <cofactor evidence="3">
        <name>Co(2+)</name>
        <dbReference type="ChEBI" id="CHEBI:48828"/>
    </cofactor>
</comment>
<proteinExistence type="inferred from homology"/>
<comment type="function">
    <text evidence="4">Catalyzes the dephosphorylation of the nucleoside 5'-monophosphates deoxyadenosine monophosphate (dAMP), deoxycytidine monophosphate (dCMP), deoxyguanosine monophosphate (dGMP) and deoxythymidine monophosphate (dTMP).</text>
</comment>
<dbReference type="Pfam" id="PF13023">
    <property type="entry name" value="HD_3"/>
    <property type="match status" value="1"/>
</dbReference>
<dbReference type="GO" id="GO:0002953">
    <property type="term" value="F:5'-deoxynucleotidase activity"/>
    <property type="evidence" value="ECO:0007669"/>
    <property type="project" value="UniProtKB-EC"/>
</dbReference>
<comment type="subunit">
    <text evidence="6">Homodimer.</text>
</comment>
<evidence type="ECO:0000313" key="12">
    <source>
        <dbReference type="Proteomes" id="UP000664859"/>
    </source>
</evidence>
<dbReference type="SUPFAM" id="SSF109604">
    <property type="entry name" value="HD-domain/PDEase-like"/>
    <property type="match status" value="1"/>
</dbReference>
<dbReference type="AlphaFoldDB" id="A0A835Z344"/>
<dbReference type="Proteomes" id="UP000664859">
    <property type="component" value="Unassembled WGS sequence"/>
</dbReference>
<comment type="cofactor">
    <cofactor evidence="2">
        <name>Mn(2+)</name>
        <dbReference type="ChEBI" id="CHEBI:29035"/>
    </cofactor>
</comment>
<dbReference type="GO" id="GO:0005737">
    <property type="term" value="C:cytoplasm"/>
    <property type="evidence" value="ECO:0007669"/>
    <property type="project" value="TreeGrafter"/>
</dbReference>
<protein>
    <recommendedName>
        <fullName evidence="7">5'-deoxynucleotidase</fullName>
        <ecNumber evidence="7">3.1.3.89</ecNumber>
    </recommendedName>
</protein>
<evidence type="ECO:0000256" key="9">
    <source>
        <dbReference type="ARBA" id="ARBA00022801"/>
    </source>
</evidence>
<evidence type="ECO:0000256" key="6">
    <source>
        <dbReference type="ARBA" id="ARBA00011738"/>
    </source>
</evidence>
<dbReference type="PANTHER" id="PTHR11845">
    <property type="entry name" value="5'-DEOXYNUCLEOTIDASE HDDC2"/>
    <property type="match status" value="1"/>
</dbReference>
<comment type="catalytic activity">
    <reaction evidence="1">
        <text>a 2'-deoxyribonucleoside 5'-phosphate + H2O = a 2'-deoxyribonucleoside + phosphate</text>
        <dbReference type="Rhea" id="RHEA:36167"/>
        <dbReference type="ChEBI" id="CHEBI:15377"/>
        <dbReference type="ChEBI" id="CHEBI:18274"/>
        <dbReference type="ChEBI" id="CHEBI:43474"/>
        <dbReference type="ChEBI" id="CHEBI:65317"/>
        <dbReference type="EC" id="3.1.3.89"/>
    </reaction>
</comment>
<keyword evidence="12" id="KW-1185">Reference proteome</keyword>
<dbReference type="EMBL" id="JAFCMP010000257">
    <property type="protein sequence ID" value="KAG5182209.1"/>
    <property type="molecule type" value="Genomic_DNA"/>
</dbReference>
<comment type="caution">
    <text evidence="11">The sequence shown here is derived from an EMBL/GenBank/DDBJ whole genome shotgun (WGS) entry which is preliminary data.</text>
</comment>
<dbReference type="GO" id="GO:0046872">
    <property type="term" value="F:metal ion binding"/>
    <property type="evidence" value="ECO:0007669"/>
    <property type="project" value="UniProtKB-KW"/>
</dbReference>